<evidence type="ECO:0000256" key="9">
    <source>
        <dbReference type="ARBA" id="ARBA00048679"/>
    </source>
</evidence>
<dbReference type="PROSITE" id="PS00108">
    <property type="entry name" value="PROTEIN_KINASE_ST"/>
    <property type="match status" value="1"/>
</dbReference>
<comment type="similarity">
    <text evidence="7">Belongs to the protein kinase superfamily. Ser/Thr protein kinase family. GCN2 subfamily.</text>
</comment>
<evidence type="ECO:0000256" key="6">
    <source>
        <dbReference type="ARBA" id="ARBA00022840"/>
    </source>
</evidence>
<evidence type="ECO:0000256" key="4">
    <source>
        <dbReference type="ARBA" id="ARBA00022741"/>
    </source>
</evidence>
<evidence type="ECO:0000259" key="11">
    <source>
        <dbReference type="PROSITE" id="PS50011"/>
    </source>
</evidence>
<evidence type="ECO:0000256" key="8">
    <source>
        <dbReference type="ARBA" id="ARBA00047899"/>
    </source>
</evidence>
<evidence type="ECO:0000313" key="13">
    <source>
        <dbReference type="Proteomes" id="UP001276659"/>
    </source>
</evidence>
<dbReference type="PROSITE" id="PS50011">
    <property type="entry name" value="PROTEIN_KINASE_DOM"/>
    <property type="match status" value="1"/>
</dbReference>
<dbReference type="GO" id="GO:0005634">
    <property type="term" value="C:nucleus"/>
    <property type="evidence" value="ECO:0007669"/>
    <property type="project" value="TreeGrafter"/>
</dbReference>
<name>A0AAE0DPC9_9LECA</name>
<evidence type="ECO:0000256" key="3">
    <source>
        <dbReference type="ARBA" id="ARBA00022679"/>
    </source>
</evidence>
<keyword evidence="4" id="KW-0547">Nucleotide-binding</keyword>
<dbReference type="GO" id="GO:0004674">
    <property type="term" value="F:protein serine/threonine kinase activity"/>
    <property type="evidence" value="ECO:0007669"/>
    <property type="project" value="UniProtKB-KW"/>
</dbReference>
<keyword evidence="3" id="KW-0808">Transferase</keyword>
<dbReference type="CDD" id="cd14014">
    <property type="entry name" value="STKc_PknB_like"/>
    <property type="match status" value="1"/>
</dbReference>
<keyword evidence="2" id="KW-0723">Serine/threonine-protein kinase</keyword>
<protein>
    <recommendedName>
        <fullName evidence="1">non-specific serine/threonine protein kinase</fullName>
        <ecNumber evidence="1">2.7.11.1</ecNumber>
    </recommendedName>
</protein>
<dbReference type="EMBL" id="JASNWA010000003">
    <property type="protein sequence ID" value="KAK3178196.1"/>
    <property type="molecule type" value="Genomic_DNA"/>
</dbReference>
<evidence type="ECO:0000256" key="2">
    <source>
        <dbReference type="ARBA" id="ARBA00022527"/>
    </source>
</evidence>
<accession>A0AAE0DPC9</accession>
<evidence type="ECO:0000313" key="12">
    <source>
        <dbReference type="EMBL" id="KAK3178196.1"/>
    </source>
</evidence>
<comment type="catalytic activity">
    <reaction evidence="8">
        <text>L-threonyl-[protein] + ATP = O-phospho-L-threonyl-[protein] + ADP + H(+)</text>
        <dbReference type="Rhea" id="RHEA:46608"/>
        <dbReference type="Rhea" id="RHEA-COMP:11060"/>
        <dbReference type="Rhea" id="RHEA-COMP:11605"/>
        <dbReference type="ChEBI" id="CHEBI:15378"/>
        <dbReference type="ChEBI" id="CHEBI:30013"/>
        <dbReference type="ChEBI" id="CHEBI:30616"/>
        <dbReference type="ChEBI" id="CHEBI:61977"/>
        <dbReference type="ChEBI" id="CHEBI:456216"/>
        <dbReference type="EC" id="2.7.11.1"/>
    </reaction>
</comment>
<dbReference type="SUPFAM" id="SSF56112">
    <property type="entry name" value="Protein kinase-like (PK-like)"/>
    <property type="match status" value="1"/>
</dbReference>
<organism evidence="12 13">
    <name type="scientific">Lepraria neglecta</name>
    <dbReference type="NCBI Taxonomy" id="209136"/>
    <lineage>
        <taxon>Eukaryota</taxon>
        <taxon>Fungi</taxon>
        <taxon>Dikarya</taxon>
        <taxon>Ascomycota</taxon>
        <taxon>Pezizomycotina</taxon>
        <taxon>Lecanoromycetes</taxon>
        <taxon>OSLEUM clade</taxon>
        <taxon>Lecanoromycetidae</taxon>
        <taxon>Lecanorales</taxon>
        <taxon>Lecanorineae</taxon>
        <taxon>Stereocaulaceae</taxon>
        <taxon>Lepraria</taxon>
    </lineage>
</organism>
<sequence length="701" mass="78533">MADDDRDDLRVTSIVPYRPTSREVVLRHNDAVITYDPHSKQLVLQNTSQGQLDLTECPTCHQPLRREGRARSQEQASPAPSQSTGFVHPAYFRLHQSLYGSRESSPPPSPQRRLVEPVRPEESSPRSPRQAAYVDSPPASPSSTHHAGYRQNKESVGIAPSAFSPGYFQSCYVVEKELGRGGKGVVLLVTHMLDENPIGKFACKRVPVGDDRAWLKRVLEEVQLLQWLKHKHLVQYHHVWLEDVQISKFAPSVPCAFILQQYCNAGDLHDYVVHSVETPASTQQLKERVRRHSKHRLEPIKDLRGRKLQFEEIYSIFKGIVSGLNHLHVNGYIHRDLKPSNCLLHDEGDGHGVQVLVSDFGEAQVENIVRKSTGATGTISYCAPEVLRRESSGALGNFTKKSDIFSLGLILYFLCFARLPYRHADIMNEENEDLDHLREEITTWTGLHSERQLRPDLPEQLYTFLRRLLSLDPNDRPSAEDILLSIKTSSGLDGISDARPRSSGHMFEDLRNDSRISPIDSPRPSTPIRNMSTGYGRHNGPAKLRRLSSFQKEHNCSPTPTTAEKDDEGNEPTSPGGSLVLRRERFPSPTKMPELPQLTAPPSSARNYNWNVSMRNLAVQRTLKVIFLLLKVVSVNYPCSPMAASPWAAYPLLLLAAIDVLLSGSHQTVSLILVVLHVAILSAMAKGGLLCRLAGPVWKDF</sequence>
<dbReference type="InterPro" id="IPR000719">
    <property type="entry name" value="Prot_kinase_dom"/>
</dbReference>
<feature type="region of interest" description="Disordered" evidence="10">
    <location>
        <begin position="99"/>
        <end position="149"/>
    </location>
</feature>
<keyword evidence="13" id="KW-1185">Reference proteome</keyword>
<feature type="region of interest" description="Disordered" evidence="10">
    <location>
        <begin position="495"/>
        <end position="581"/>
    </location>
</feature>
<dbReference type="Proteomes" id="UP001276659">
    <property type="component" value="Unassembled WGS sequence"/>
</dbReference>
<dbReference type="GO" id="GO:0005737">
    <property type="term" value="C:cytoplasm"/>
    <property type="evidence" value="ECO:0007669"/>
    <property type="project" value="TreeGrafter"/>
</dbReference>
<dbReference type="SMART" id="SM00220">
    <property type="entry name" value="S_TKc"/>
    <property type="match status" value="1"/>
</dbReference>
<feature type="compositionally biased region" description="Basic and acidic residues" evidence="10">
    <location>
        <begin position="496"/>
        <end position="514"/>
    </location>
</feature>
<dbReference type="Pfam" id="PF00069">
    <property type="entry name" value="Pkinase"/>
    <property type="match status" value="1"/>
</dbReference>
<evidence type="ECO:0000256" key="7">
    <source>
        <dbReference type="ARBA" id="ARBA00037982"/>
    </source>
</evidence>
<evidence type="ECO:0000256" key="1">
    <source>
        <dbReference type="ARBA" id="ARBA00012513"/>
    </source>
</evidence>
<feature type="region of interest" description="Disordered" evidence="10">
    <location>
        <begin position="65"/>
        <end position="87"/>
    </location>
</feature>
<dbReference type="EC" id="2.7.11.1" evidence="1"/>
<dbReference type="FunFam" id="3.30.200.20:FF:000306">
    <property type="entry name" value="IKS protein kinase"/>
    <property type="match status" value="1"/>
</dbReference>
<dbReference type="FunFam" id="1.10.510.10:FF:000699">
    <property type="entry name" value="Probable serine/threonine-protein kinase iksA"/>
    <property type="match status" value="1"/>
</dbReference>
<feature type="compositionally biased region" description="Low complexity" evidence="10">
    <location>
        <begin position="515"/>
        <end position="529"/>
    </location>
</feature>
<proteinExistence type="inferred from homology"/>
<gene>
    <name evidence="12" type="ORF">OEA41_000329</name>
</gene>
<dbReference type="GO" id="GO:0005524">
    <property type="term" value="F:ATP binding"/>
    <property type="evidence" value="ECO:0007669"/>
    <property type="project" value="UniProtKB-KW"/>
</dbReference>
<keyword evidence="6" id="KW-0067">ATP-binding</keyword>
<comment type="catalytic activity">
    <reaction evidence="9">
        <text>L-seryl-[protein] + ATP = O-phospho-L-seryl-[protein] + ADP + H(+)</text>
        <dbReference type="Rhea" id="RHEA:17989"/>
        <dbReference type="Rhea" id="RHEA-COMP:9863"/>
        <dbReference type="Rhea" id="RHEA-COMP:11604"/>
        <dbReference type="ChEBI" id="CHEBI:15378"/>
        <dbReference type="ChEBI" id="CHEBI:29999"/>
        <dbReference type="ChEBI" id="CHEBI:30616"/>
        <dbReference type="ChEBI" id="CHEBI:83421"/>
        <dbReference type="ChEBI" id="CHEBI:456216"/>
        <dbReference type="EC" id="2.7.11.1"/>
    </reaction>
</comment>
<feature type="compositionally biased region" description="Low complexity" evidence="10">
    <location>
        <begin position="73"/>
        <end position="83"/>
    </location>
</feature>
<feature type="domain" description="Protein kinase" evidence="11">
    <location>
        <begin position="172"/>
        <end position="492"/>
    </location>
</feature>
<dbReference type="InterPro" id="IPR050339">
    <property type="entry name" value="CC_SR_Kinase"/>
</dbReference>
<dbReference type="InterPro" id="IPR011009">
    <property type="entry name" value="Kinase-like_dom_sf"/>
</dbReference>
<dbReference type="InterPro" id="IPR008271">
    <property type="entry name" value="Ser/Thr_kinase_AS"/>
</dbReference>
<evidence type="ECO:0000256" key="10">
    <source>
        <dbReference type="SAM" id="MobiDB-lite"/>
    </source>
</evidence>
<reference evidence="12" key="1">
    <citation type="submission" date="2022-11" db="EMBL/GenBank/DDBJ databases">
        <title>Chromosomal genome sequence assembly and mating type (MAT) locus characterization of the leprose asexual lichenized fungus Lepraria neglecta (Nyl.) Erichsen.</title>
        <authorList>
            <person name="Allen J.L."/>
            <person name="Pfeffer B."/>
        </authorList>
    </citation>
    <scope>NUCLEOTIDE SEQUENCE</scope>
    <source>
        <strain evidence="12">Allen 5258</strain>
    </source>
</reference>
<evidence type="ECO:0000256" key="5">
    <source>
        <dbReference type="ARBA" id="ARBA00022777"/>
    </source>
</evidence>
<feature type="compositionally biased region" description="Basic and acidic residues" evidence="10">
    <location>
        <begin position="113"/>
        <end position="124"/>
    </location>
</feature>
<dbReference type="PANTHER" id="PTHR11042">
    <property type="entry name" value="EUKARYOTIC TRANSLATION INITIATION FACTOR 2-ALPHA KINASE EIF2-ALPHA KINASE -RELATED"/>
    <property type="match status" value="1"/>
</dbReference>
<dbReference type="Gene3D" id="1.10.510.10">
    <property type="entry name" value="Transferase(Phosphotransferase) domain 1"/>
    <property type="match status" value="1"/>
</dbReference>
<dbReference type="PANTHER" id="PTHR11042:SF138">
    <property type="entry name" value="SERINE_THREONINE-PROTEIN KINASE IKS1-RELATED"/>
    <property type="match status" value="1"/>
</dbReference>
<dbReference type="AlphaFoldDB" id="A0AAE0DPC9"/>
<keyword evidence="5" id="KW-0418">Kinase</keyword>
<dbReference type="Gene3D" id="3.30.200.20">
    <property type="entry name" value="Phosphorylase Kinase, domain 1"/>
    <property type="match status" value="1"/>
</dbReference>
<comment type="caution">
    <text evidence="12">The sequence shown here is derived from an EMBL/GenBank/DDBJ whole genome shotgun (WGS) entry which is preliminary data.</text>
</comment>